<dbReference type="RefSeq" id="WP_131475703.1">
    <property type="nucleotide sequence ID" value="NZ_SJPE01000005.1"/>
</dbReference>
<feature type="transmembrane region" description="Helical" evidence="1">
    <location>
        <begin position="80"/>
        <end position="103"/>
    </location>
</feature>
<dbReference type="AlphaFoldDB" id="A0A4Q9Z1N9"/>
<dbReference type="PANTHER" id="PTHR23028">
    <property type="entry name" value="ACETYLTRANSFERASE"/>
    <property type="match status" value="1"/>
</dbReference>
<dbReference type="InterPro" id="IPR050879">
    <property type="entry name" value="Acyltransferase_3"/>
</dbReference>
<feature type="transmembrane region" description="Helical" evidence="1">
    <location>
        <begin position="141"/>
        <end position="160"/>
    </location>
</feature>
<evidence type="ECO:0000256" key="1">
    <source>
        <dbReference type="SAM" id="Phobius"/>
    </source>
</evidence>
<keyword evidence="1" id="KW-0472">Membrane</keyword>
<accession>A0A4Q9Z1N9</accession>
<comment type="caution">
    <text evidence="3">The sequence shown here is derived from an EMBL/GenBank/DDBJ whole genome shotgun (WGS) entry which is preliminary data.</text>
</comment>
<feature type="domain" description="Acyltransferase 3" evidence="2">
    <location>
        <begin position="7"/>
        <end position="321"/>
    </location>
</feature>
<gene>
    <name evidence="3" type="ORF">EZL74_06025</name>
</gene>
<keyword evidence="1" id="KW-0812">Transmembrane</keyword>
<feature type="transmembrane region" description="Helical" evidence="1">
    <location>
        <begin position="242"/>
        <end position="259"/>
    </location>
</feature>
<feature type="transmembrane region" description="Helical" evidence="1">
    <location>
        <begin position="305"/>
        <end position="324"/>
    </location>
</feature>
<keyword evidence="3" id="KW-0808">Transferase</keyword>
<feature type="transmembrane region" description="Helical" evidence="1">
    <location>
        <begin position="266"/>
        <end position="285"/>
    </location>
</feature>
<dbReference type="Proteomes" id="UP000293300">
    <property type="component" value="Unassembled WGS sequence"/>
</dbReference>
<keyword evidence="4" id="KW-1185">Reference proteome</keyword>
<dbReference type="OrthoDB" id="290051at2"/>
<keyword evidence="3" id="KW-0012">Acyltransferase</keyword>
<evidence type="ECO:0000259" key="2">
    <source>
        <dbReference type="Pfam" id="PF01757"/>
    </source>
</evidence>
<proteinExistence type="predicted"/>
<feature type="transmembrane region" description="Helical" evidence="1">
    <location>
        <begin position="221"/>
        <end position="236"/>
    </location>
</feature>
<dbReference type="Pfam" id="PF01757">
    <property type="entry name" value="Acyl_transf_3"/>
    <property type="match status" value="1"/>
</dbReference>
<feature type="transmembrane region" description="Helical" evidence="1">
    <location>
        <begin position="49"/>
        <end position="68"/>
    </location>
</feature>
<name>A0A4Q9Z1N9_9FLAO</name>
<dbReference type="InterPro" id="IPR002656">
    <property type="entry name" value="Acyl_transf_3_dom"/>
</dbReference>
<protein>
    <submittedName>
        <fullName evidence="3">Acyltransferase</fullName>
    </submittedName>
</protein>
<sequence>MVGKRIDFLDGLRGVAIILVVLFHAYSRWTSVVPYGDKFASFPVFKNGYLGVQLFFLISGFVILMSLEKNTSMLTFLYKRWLRLFPGMLIATILVFSTAFLLYERPMGKPDLPTVIPGLFFIDPLWIKAITGYTIQPLEGAFWSLFVEVKFYLIFGLLYFYLDEFKAIVILTLLYLSSVYLNTHQDSYLWPVSDFLSLEYYGWFAGGCAAYLFFKTREHKYFLFAVIITALELYMMKAGNRTLAFGICLAALFYVPIYFERFRVLFTHPILLFFGFISYPLYLIHENAMIALIVKLDKNYTDIPFILLPVIPILILCGITYFIAAKAEPYVRKIIAR</sequence>
<reference evidence="3 4" key="1">
    <citation type="submission" date="2019-02" db="EMBL/GenBank/DDBJ databases">
        <title>Flavobacterium sp. RD-2-33 isolated from forest soil.</title>
        <authorList>
            <person name="Chaudhary D.K."/>
        </authorList>
    </citation>
    <scope>NUCLEOTIDE SEQUENCE [LARGE SCALE GENOMIC DNA]</scope>
    <source>
        <strain evidence="3 4">RD-2-33</strain>
    </source>
</reference>
<dbReference type="EMBL" id="SJPE01000005">
    <property type="protein sequence ID" value="TBX69974.1"/>
    <property type="molecule type" value="Genomic_DNA"/>
</dbReference>
<evidence type="ECO:0000313" key="3">
    <source>
        <dbReference type="EMBL" id="TBX69974.1"/>
    </source>
</evidence>
<evidence type="ECO:0000313" key="4">
    <source>
        <dbReference type="Proteomes" id="UP000293300"/>
    </source>
</evidence>
<feature type="transmembrane region" description="Helical" evidence="1">
    <location>
        <begin position="12"/>
        <end position="29"/>
    </location>
</feature>
<feature type="transmembrane region" description="Helical" evidence="1">
    <location>
        <begin position="167"/>
        <end position="183"/>
    </location>
</feature>
<feature type="transmembrane region" description="Helical" evidence="1">
    <location>
        <begin position="195"/>
        <end position="214"/>
    </location>
</feature>
<keyword evidence="1" id="KW-1133">Transmembrane helix</keyword>
<organism evidence="3 4">
    <name type="scientific">Flavobacterium silvisoli</name>
    <dbReference type="NCBI Taxonomy" id="2529433"/>
    <lineage>
        <taxon>Bacteria</taxon>
        <taxon>Pseudomonadati</taxon>
        <taxon>Bacteroidota</taxon>
        <taxon>Flavobacteriia</taxon>
        <taxon>Flavobacteriales</taxon>
        <taxon>Flavobacteriaceae</taxon>
        <taxon>Flavobacterium</taxon>
    </lineage>
</organism>
<dbReference type="GO" id="GO:0016747">
    <property type="term" value="F:acyltransferase activity, transferring groups other than amino-acyl groups"/>
    <property type="evidence" value="ECO:0007669"/>
    <property type="project" value="InterPro"/>
</dbReference>